<evidence type="ECO:0000259" key="1">
    <source>
        <dbReference type="Pfam" id="PF08378"/>
    </source>
</evidence>
<dbReference type="Pfam" id="PF08378">
    <property type="entry name" value="NERD"/>
    <property type="match status" value="1"/>
</dbReference>
<accession>A0ABN8MEG1</accession>
<dbReference type="InterPro" id="IPR011528">
    <property type="entry name" value="NERD"/>
</dbReference>
<organism evidence="2 3">
    <name type="scientific">Porites evermanni</name>
    <dbReference type="NCBI Taxonomy" id="104178"/>
    <lineage>
        <taxon>Eukaryota</taxon>
        <taxon>Metazoa</taxon>
        <taxon>Cnidaria</taxon>
        <taxon>Anthozoa</taxon>
        <taxon>Hexacorallia</taxon>
        <taxon>Scleractinia</taxon>
        <taxon>Fungiina</taxon>
        <taxon>Poritidae</taxon>
        <taxon>Porites</taxon>
    </lineage>
</organism>
<evidence type="ECO:0000313" key="3">
    <source>
        <dbReference type="Proteomes" id="UP001159427"/>
    </source>
</evidence>
<keyword evidence="3" id="KW-1185">Reference proteome</keyword>
<dbReference type="InterPro" id="IPR027417">
    <property type="entry name" value="P-loop_NTPase"/>
</dbReference>
<proteinExistence type="predicted"/>
<evidence type="ECO:0000313" key="2">
    <source>
        <dbReference type="EMBL" id="CAH3027069.1"/>
    </source>
</evidence>
<comment type="caution">
    <text evidence="2">The sequence shown here is derived from an EMBL/GenBank/DDBJ whole genome shotgun (WGS) entry which is preliminary data.</text>
</comment>
<gene>
    <name evidence="2" type="ORF">PEVE_00030624</name>
</gene>
<dbReference type="EMBL" id="CALNXI010000434">
    <property type="protein sequence ID" value="CAH3027069.1"/>
    <property type="molecule type" value="Genomic_DNA"/>
</dbReference>
<feature type="domain" description="NERD" evidence="1">
    <location>
        <begin position="88"/>
        <end position="225"/>
    </location>
</feature>
<dbReference type="Gene3D" id="3.40.50.300">
    <property type="entry name" value="P-loop containing nucleotide triphosphate hydrolases"/>
    <property type="match status" value="1"/>
</dbReference>
<protein>
    <recommendedName>
        <fullName evidence="1">NERD domain-containing protein</fullName>
    </recommendedName>
</protein>
<name>A0ABN8MEG1_9CNID</name>
<dbReference type="Proteomes" id="UP001159427">
    <property type="component" value="Unassembled WGS sequence"/>
</dbReference>
<reference evidence="2 3" key="1">
    <citation type="submission" date="2022-05" db="EMBL/GenBank/DDBJ databases">
        <authorList>
            <consortium name="Genoscope - CEA"/>
            <person name="William W."/>
        </authorList>
    </citation>
    <scope>NUCLEOTIDE SEQUENCE [LARGE SCALE GENOMIC DNA]</scope>
</reference>
<dbReference type="SUPFAM" id="SSF52540">
    <property type="entry name" value="P-loop containing nucleoside triphosphate hydrolases"/>
    <property type="match status" value="1"/>
</dbReference>
<sequence length="953" mass="109556">MASSTNADSVEELVAETLENLTIKEFGGEPKTLKELSSPEKFLNWQFPSWKYNNETVMIPPVFTPCQLGLTVSRGGQYRHQDEVNIIGIRGEDLVYNRLQQIGQANKLGMFVIHDFKLEHIKKWNEGCKGERPEDQVPKPPKSAGQSDFIVFNHKKGVILVEVKNIRETTEEGAQKCSNLDKEIEDARENQLKRCKETVVAFARSFSDSEQKSDIDPFPVRMVIALPSTKKCTVHECPDDTLFIYQEDLKSLESFWCWWNDKIETDESVATTVDNNKAYELALSRVLAVRHLGPISENEYTAITSHTLKNFKHLENLAEHYWTIRETEHPHLFRWCQDMFQVTESHSELSGEKVLKKQCFAALGSLGIPEKGNLHKNLNRSLSDKMFLWGDKPTVEDENVFQYLSVKYIMDMASIVSYMNRANEASKETTLTVPDTTLKDLNLDNTDTINCLNELSKRLAKQQSKFLLGEHCTNLDVELYSSLSEGDIRIQPLRGKRQWAPIFTVEQLAVFEGPKKQLIIGGPGSGKTELMRSKALLLSQQTKGEQSILYLIQLPEKEKTVFPNAMRQYFKQNKAKNIHVKTIDLEGETLEEKRAQRRGQCSQRGVQEYDHILIDDLWIVQEYDHIFIDELWIGSKKRYQMQEDSDASSVIDELRIVKEALEKNVNGYVWMSSVFDYKKQLFEDEKSGEEIERLLKAQKLQGKENPLYRTLSTPSLLETLQRNGGVVSRIKHLLRSTNKIVKLLQDYSARYFDRDFPYGTDKMLNHNVEGQDISWIAVQPQRRSDTTSQDREELVRLMYKECAKVVNKALGSSSKLRPPSMKAKNLQLFSGDIMVVNFVARYGTENNLGDELRNQGVQFHELTAKGAVPEDYPRWSCDKVCLLQSNSRFDSTLIDGTEWPMVVILHTSELLLKSLRNYDTFIAMFRAQAKLVVLSDSWRSSEEFIKVIDEKIK</sequence>